<proteinExistence type="predicted"/>
<protein>
    <submittedName>
        <fullName evidence="1">Uncharacterized protein</fullName>
    </submittedName>
</protein>
<reference evidence="1" key="1">
    <citation type="submission" date="2020-04" db="EMBL/GenBank/DDBJ databases">
        <authorList>
            <person name="Alioto T."/>
            <person name="Alioto T."/>
            <person name="Gomez Garrido J."/>
        </authorList>
    </citation>
    <scope>NUCLEOTIDE SEQUENCE</scope>
    <source>
        <strain evidence="1">A484AB</strain>
    </source>
</reference>
<comment type="caution">
    <text evidence="1">The sequence shown here is derived from an EMBL/GenBank/DDBJ whole genome shotgun (WGS) entry which is preliminary data.</text>
</comment>
<dbReference type="EMBL" id="CACRXK020001446">
    <property type="protein sequence ID" value="CAB3989217.1"/>
    <property type="molecule type" value="Genomic_DNA"/>
</dbReference>
<feature type="non-terminal residue" evidence="1">
    <location>
        <position position="74"/>
    </location>
</feature>
<accession>A0A7D9HN63</accession>
<keyword evidence="2" id="KW-1185">Reference proteome</keyword>
<organism evidence="1 2">
    <name type="scientific">Paramuricea clavata</name>
    <name type="common">Red gorgonian</name>
    <name type="synonym">Violescent sea-whip</name>
    <dbReference type="NCBI Taxonomy" id="317549"/>
    <lineage>
        <taxon>Eukaryota</taxon>
        <taxon>Metazoa</taxon>
        <taxon>Cnidaria</taxon>
        <taxon>Anthozoa</taxon>
        <taxon>Octocorallia</taxon>
        <taxon>Malacalcyonacea</taxon>
        <taxon>Plexauridae</taxon>
        <taxon>Paramuricea</taxon>
    </lineage>
</organism>
<sequence length="74" mass="8484">SGHVTGNRAAMVVHAWTTVDVICVLVLKDGQARTVNKTLIIAVEVEYHFFIMSCICYEKNLLTLKKYNQIRIRF</sequence>
<dbReference type="Proteomes" id="UP001152795">
    <property type="component" value="Unassembled WGS sequence"/>
</dbReference>
<gene>
    <name evidence="1" type="ORF">PACLA_8A058984</name>
</gene>
<evidence type="ECO:0000313" key="1">
    <source>
        <dbReference type="EMBL" id="CAB3989217.1"/>
    </source>
</evidence>
<evidence type="ECO:0000313" key="2">
    <source>
        <dbReference type="Proteomes" id="UP001152795"/>
    </source>
</evidence>
<dbReference type="AlphaFoldDB" id="A0A7D9HN63"/>
<name>A0A7D9HN63_PARCT</name>